<dbReference type="AlphaFoldDB" id="A0A4R6M053"/>
<dbReference type="OrthoDB" id="41208at2"/>
<proteinExistence type="predicted"/>
<evidence type="ECO:0000313" key="3">
    <source>
        <dbReference type="Proteomes" id="UP000295064"/>
    </source>
</evidence>
<keyword evidence="1" id="KW-0732">Signal</keyword>
<comment type="caution">
    <text evidence="2">The sequence shown here is derived from an EMBL/GenBank/DDBJ whole genome shotgun (WGS) entry which is preliminary data.</text>
</comment>
<accession>A0A4R6M053</accession>
<dbReference type="InterPro" id="IPR050490">
    <property type="entry name" value="Bact_solute-bd_prot1"/>
</dbReference>
<dbReference type="InterPro" id="IPR006059">
    <property type="entry name" value="SBP"/>
</dbReference>
<sequence length="426" mass="47646">MKNVSILSLALLMVFSLVFAGTVMAQDEVTLTLWDIRTAADQATPAVKDAIKRFEADNPNVNIEHVPTQNDNYKTKLRTAMSADNAPDLFMTWGSASLERYVDAGKVYSLQPHMTEDWRNNFMPAAMDLGIVDSEVYGVPVTNVSPALVWYREDLFEKHGLEVPATYEELVNVVNVFKENGITPFALANKNKWPGSMYFMYLVDRIGGPDALQKAISREGAFNDQPFIEAGRRIQELVKMGAFPRGVNGLDENASQSRTLLYTDRAAMYLMGSWAYSGFKNEAPDMVDQFNFFNFPEIKSGEGDPSNLVGTPGDNYYSVSTKAENKEAAVEFLHYLTDSKMGEELIAIGNIPPFRGVGEKIEDPIMKKIYNTSQKANHIQLWYDQTLPLELAQVHLNTTQALFGLEMTPEEAANKMEAAAKKYYGE</sequence>
<dbReference type="SUPFAM" id="SSF53850">
    <property type="entry name" value="Periplasmic binding protein-like II"/>
    <property type="match status" value="1"/>
</dbReference>
<feature type="signal peptide" evidence="1">
    <location>
        <begin position="1"/>
        <end position="25"/>
    </location>
</feature>
<dbReference type="Gene3D" id="3.40.190.10">
    <property type="entry name" value="Periplasmic binding protein-like II"/>
    <property type="match status" value="2"/>
</dbReference>
<feature type="chain" id="PRO_5021017689" evidence="1">
    <location>
        <begin position="26"/>
        <end position="426"/>
    </location>
</feature>
<protein>
    <submittedName>
        <fullName evidence="2">Carbohydrate ABC transporter substrate-binding protein (CUT1 family)</fullName>
    </submittedName>
</protein>
<evidence type="ECO:0000313" key="2">
    <source>
        <dbReference type="EMBL" id="TDO93875.1"/>
    </source>
</evidence>
<reference evidence="2 3" key="1">
    <citation type="submission" date="2019-03" db="EMBL/GenBank/DDBJ databases">
        <title>Subsurface microbial communities from deep shales in Ohio and West Virginia, USA.</title>
        <authorList>
            <person name="Wrighton K."/>
        </authorList>
    </citation>
    <scope>NUCLEOTIDE SEQUENCE [LARGE SCALE GENOMIC DNA]</scope>
    <source>
        <strain evidence="2 3">MA284_T2</strain>
    </source>
</reference>
<dbReference type="PANTHER" id="PTHR43649:SF14">
    <property type="entry name" value="BLR3389 PROTEIN"/>
    <property type="match status" value="1"/>
</dbReference>
<dbReference type="Pfam" id="PF01547">
    <property type="entry name" value="SBP_bac_1"/>
    <property type="match status" value="1"/>
</dbReference>
<name>A0A4R6M053_9FIRM</name>
<dbReference type="EMBL" id="SNWX01000005">
    <property type="protein sequence ID" value="TDO93875.1"/>
    <property type="molecule type" value="Genomic_DNA"/>
</dbReference>
<dbReference type="RefSeq" id="WP_133514372.1">
    <property type="nucleotide sequence ID" value="NZ_SNWX01000005.1"/>
</dbReference>
<gene>
    <name evidence="2" type="ORF">DFR79_10527</name>
</gene>
<dbReference type="Proteomes" id="UP000295064">
    <property type="component" value="Unassembled WGS sequence"/>
</dbReference>
<evidence type="ECO:0000256" key="1">
    <source>
        <dbReference type="SAM" id="SignalP"/>
    </source>
</evidence>
<dbReference type="PANTHER" id="PTHR43649">
    <property type="entry name" value="ARABINOSE-BINDING PROTEIN-RELATED"/>
    <property type="match status" value="1"/>
</dbReference>
<organism evidence="2 3">
    <name type="scientific">Halanaerobium saccharolyticum</name>
    <dbReference type="NCBI Taxonomy" id="43595"/>
    <lineage>
        <taxon>Bacteria</taxon>
        <taxon>Bacillati</taxon>
        <taxon>Bacillota</taxon>
        <taxon>Clostridia</taxon>
        <taxon>Halanaerobiales</taxon>
        <taxon>Halanaerobiaceae</taxon>
        <taxon>Halanaerobium</taxon>
    </lineage>
</organism>